<organism evidence="3 4">
    <name type="scientific">Serratia sp. (strain ATCC 39006)</name>
    <name type="common">Prodigiosinella confusarubida</name>
    <dbReference type="NCBI Taxonomy" id="104623"/>
    <lineage>
        <taxon>Bacteria</taxon>
        <taxon>Pseudomonadati</taxon>
        <taxon>Pseudomonadota</taxon>
        <taxon>Gammaproteobacteria</taxon>
        <taxon>Enterobacterales</taxon>
        <taxon>Pectobacteriaceae</taxon>
        <taxon>Prodigiosinella</taxon>
    </lineage>
</organism>
<dbReference type="RefSeq" id="WP_021015549.1">
    <property type="nucleotide sequence ID" value="NZ_CP025084.1"/>
</dbReference>
<keyword evidence="1" id="KW-0472">Membrane</keyword>
<reference evidence="3" key="4">
    <citation type="submission" date="2017-11" db="EMBL/GenBank/DDBJ databases">
        <title>Complete genome sequence of Serratia sp. ATCC 39006.</title>
        <authorList>
            <person name="Hampton H.G."/>
            <person name="Jackson S.A."/>
            <person name="Jauregui R."/>
            <person name="Poulter G.T.M."/>
            <person name="Salmond G.P.C."/>
            <person name="Fineran P.C."/>
        </authorList>
    </citation>
    <scope>NUCLEOTIDE SEQUENCE</scope>
    <source>
        <strain evidence="3">ATCC 39006</strain>
    </source>
</reference>
<evidence type="ECO:0000313" key="2">
    <source>
        <dbReference type="EMBL" id="AUH01181.1"/>
    </source>
</evidence>
<protein>
    <recommendedName>
        <fullName evidence="6">Inner membrane protein YbjM</fullName>
    </recommendedName>
</protein>
<feature type="transmembrane region" description="Helical" evidence="1">
    <location>
        <begin position="93"/>
        <end position="113"/>
    </location>
</feature>
<evidence type="ECO:0008006" key="6">
    <source>
        <dbReference type="Google" id="ProtNLM"/>
    </source>
</evidence>
<evidence type="ECO:0000313" key="5">
    <source>
        <dbReference type="Proteomes" id="UP000233778"/>
    </source>
</evidence>
<dbReference type="Proteomes" id="UP000233778">
    <property type="component" value="Chromosome"/>
</dbReference>
<dbReference type="KEGG" id="sera:Ser39006_015995"/>
<dbReference type="OrthoDB" id="6540266at2"/>
<evidence type="ECO:0000313" key="4">
    <source>
        <dbReference type="Proteomes" id="UP000017700"/>
    </source>
</evidence>
<reference evidence="2 5" key="3">
    <citation type="submission" date="2017-11" db="EMBL/GenBank/DDBJ databases">
        <title>Complete genome sequence of Serratia sp. ATCC 39006 LacA.</title>
        <authorList>
            <person name="Hampton H.G."/>
            <person name="Jackson S.A."/>
            <person name="Jauregui R."/>
            <person name="Poulter G.T.M."/>
            <person name="Salmond G.P.C."/>
            <person name="Fineran P.C."/>
        </authorList>
    </citation>
    <scope>NUCLEOTIDE SEQUENCE [LARGE SCALE GENOMIC DNA]</scope>
    <source>
        <strain evidence="2 5">ATCC 39006</strain>
    </source>
</reference>
<keyword evidence="4" id="KW-1185">Reference proteome</keyword>
<dbReference type="KEGG" id="serq:CWC46_15990"/>
<dbReference type="AlphaFoldDB" id="A0A2I5T9D8"/>
<dbReference type="GO" id="GO:0016020">
    <property type="term" value="C:membrane"/>
    <property type="evidence" value="ECO:0007669"/>
    <property type="project" value="InterPro"/>
</dbReference>
<reference evidence="3 4" key="1">
    <citation type="journal article" date="2013" name="Genome Announc.">
        <title>Draft genome sequence of Serratia sp. strain ATCC 39006, a model bacterium for analysis of the biosynthesis and regulation of prodigiosin, a carbapenem, and gas vesicles.</title>
        <authorList>
            <person name="Fineran P.C."/>
            <person name="Iglesias Cans M.C."/>
            <person name="Ramsay J.P."/>
            <person name="Wilf N.M."/>
            <person name="Cossyleon D."/>
            <person name="McNeil M.B."/>
            <person name="Williamson N.R."/>
            <person name="Monson R.E."/>
            <person name="Becher S.A."/>
            <person name="Stanton J.A."/>
            <person name="Brugger K."/>
            <person name="Brown S.D."/>
            <person name="Salmond G.P."/>
        </authorList>
    </citation>
    <scope>NUCLEOTIDE SEQUENCE [LARGE SCALE GENOMIC DNA]</scope>
    <source>
        <strain evidence="3">ATCC 39006</strain>
        <strain evidence="4">ATCC 39006 / SC 11482</strain>
    </source>
</reference>
<evidence type="ECO:0000313" key="3">
    <source>
        <dbReference type="EMBL" id="AUH05502.1"/>
    </source>
</evidence>
<evidence type="ECO:0000256" key="1">
    <source>
        <dbReference type="SAM" id="Phobius"/>
    </source>
</evidence>
<dbReference type="Pfam" id="PF11045">
    <property type="entry name" value="YbjM"/>
    <property type="match status" value="1"/>
</dbReference>
<keyword evidence="1" id="KW-1133">Transmembrane helix</keyword>
<name>A0A2I5T9D8_SERS3</name>
<reference evidence="3" key="2">
    <citation type="submission" date="2013-09" db="EMBL/GenBank/DDBJ databases">
        <authorList>
            <person name="Wang G."/>
            <person name="Yang Y."/>
            <person name="Su Y."/>
        </authorList>
    </citation>
    <scope>NUCLEOTIDE SEQUENCE</scope>
    <source>
        <strain evidence="3">ATCC 39006</strain>
    </source>
</reference>
<sequence length="122" mass="13369">MAGNRGWVGVVSCFILFTLIFLSQKMVVSSVAGEALHGDPGMLLFLLPGVVSSCLAGGRRLRYTFIGSLIASLICLLILHLWIGSVISFWQELAYVAGALFWSLMGGLMLLFLHAASRRYFR</sequence>
<dbReference type="EMBL" id="CP025084">
    <property type="protein sequence ID" value="AUH05502.1"/>
    <property type="molecule type" value="Genomic_DNA"/>
</dbReference>
<dbReference type="EMBL" id="CP025085">
    <property type="protein sequence ID" value="AUH01181.1"/>
    <property type="molecule type" value="Genomic_DNA"/>
</dbReference>
<proteinExistence type="predicted"/>
<dbReference type="Proteomes" id="UP000017700">
    <property type="component" value="Chromosome"/>
</dbReference>
<dbReference type="InterPro" id="IPR020368">
    <property type="entry name" value="Uncharacterised_YbjM"/>
</dbReference>
<keyword evidence="1" id="KW-0812">Transmembrane</keyword>
<accession>A0A2I5T9D8</accession>
<feature type="transmembrane region" description="Helical" evidence="1">
    <location>
        <begin position="7"/>
        <end position="28"/>
    </location>
</feature>
<feature type="transmembrane region" description="Helical" evidence="1">
    <location>
        <begin position="40"/>
        <end position="58"/>
    </location>
</feature>
<gene>
    <name evidence="2" type="ORF">CWC46_15990</name>
    <name evidence="3" type="ORF">Ser39006_015995</name>
</gene>
<feature type="transmembrane region" description="Helical" evidence="1">
    <location>
        <begin position="65"/>
        <end position="87"/>
    </location>
</feature>